<evidence type="ECO:0000313" key="3">
    <source>
        <dbReference type="Proteomes" id="UP001456524"/>
    </source>
</evidence>
<feature type="region of interest" description="Disordered" evidence="1">
    <location>
        <begin position="1"/>
        <end position="33"/>
    </location>
</feature>
<evidence type="ECO:0000313" key="2">
    <source>
        <dbReference type="EMBL" id="KAK8159169.1"/>
    </source>
</evidence>
<accession>A0ABR1XK49</accession>
<organism evidence="2 3">
    <name type="scientific">Phyllosticta citrichinensis</name>
    <dbReference type="NCBI Taxonomy" id="1130410"/>
    <lineage>
        <taxon>Eukaryota</taxon>
        <taxon>Fungi</taxon>
        <taxon>Dikarya</taxon>
        <taxon>Ascomycota</taxon>
        <taxon>Pezizomycotina</taxon>
        <taxon>Dothideomycetes</taxon>
        <taxon>Dothideomycetes incertae sedis</taxon>
        <taxon>Botryosphaeriales</taxon>
        <taxon>Phyllostictaceae</taxon>
        <taxon>Phyllosticta</taxon>
    </lineage>
</organism>
<gene>
    <name evidence="2" type="ORF">IWX90DRAFT_507372</name>
</gene>
<name>A0ABR1XK49_9PEZI</name>
<sequence>MASPSPSGEANAQTLSESLDTESASAPASENETVVEDTSSTAFRLLALPAELRQKILGEVVSFCNMDVTAAEAMAQLPRDPVAKLKTLKKLKRAGVISGKNKKVYAKLRPLFGICSTIREDMGFVEREWLRKRTMNLAEFEHWLDNETEIDSIALSINSEFFLRSPPADYKALVKQHKFEISIRPMDSKRQIERAYYKRWSAAIRRLPLGRFSYIELHDLEEELWKCAKRNDLESCFQPDVADRFRTYLMFRTRSHKISSVVVVGDPRQNRG</sequence>
<dbReference type="Proteomes" id="UP001456524">
    <property type="component" value="Unassembled WGS sequence"/>
</dbReference>
<dbReference type="EMBL" id="JBBWUH010000008">
    <property type="protein sequence ID" value="KAK8159169.1"/>
    <property type="molecule type" value="Genomic_DNA"/>
</dbReference>
<keyword evidence="3" id="KW-1185">Reference proteome</keyword>
<reference evidence="2 3" key="1">
    <citation type="journal article" date="2022" name="G3 (Bethesda)">
        <title>Enemy or ally: a genomic approach to elucidate the lifestyle of Phyllosticta citrichinaensis.</title>
        <authorList>
            <person name="Buijs V.A."/>
            <person name="Groenewald J.Z."/>
            <person name="Haridas S."/>
            <person name="LaButti K.M."/>
            <person name="Lipzen A."/>
            <person name="Martin F.M."/>
            <person name="Barry K."/>
            <person name="Grigoriev I.V."/>
            <person name="Crous P.W."/>
            <person name="Seidl M.F."/>
        </authorList>
    </citation>
    <scope>NUCLEOTIDE SEQUENCE [LARGE SCALE GENOMIC DNA]</scope>
    <source>
        <strain evidence="2 3">CBS 129764</strain>
    </source>
</reference>
<protein>
    <submittedName>
        <fullName evidence="2">Uncharacterized protein</fullName>
    </submittedName>
</protein>
<comment type="caution">
    <text evidence="2">The sequence shown here is derived from an EMBL/GenBank/DDBJ whole genome shotgun (WGS) entry which is preliminary data.</text>
</comment>
<evidence type="ECO:0000256" key="1">
    <source>
        <dbReference type="SAM" id="MobiDB-lite"/>
    </source>
</evidence>
<proteinExistence type="predicted"/>